<dbReference type="SMART" id="SM00470">
    <property type="entry name" value="ParB"/>
    <property type="match status" value="1"/>
</dbReference>
<feature type="compositionally biased region" description="Basic and acidic residues" evidence="1">
    <location>
        <begin position="388"/>
        <end position="399"/>
    </location>
</feature>
<feature type="region of interest" description="Disordered" evidence="1">
    <location>
        <begin position="378"/>
        <end position="419"/>
    </location>
</feature>
<proteinExistence type="predicted"/>
<dbReference type="InterPro" id="IPR003115">
    <property type="entry name" value="ParB_N"/>
</dbReference>
<evidence type="ECO:0000313" key="3">
    <source>
        <dbReference type="EMBL" id="PXX53428.1"/>
    </source>
</evidence>
<gene>
    <name evidence="3" type="ORF">DFR70_12739</name>
</gene>
<comment type="caution">
    <text evidence="3">The sequence shown here is derived from an EMBL/GenBank/DDBJ whole genome shotgun (WGS) entry which is preliminary data.</text>
</comment>
<feature type="domain" description="ParB-like N-terminal" evidence="2">
    <location>
        <begin position="46"/>
        <end position="137"/>
    </location>
</feature>
<reference evidence="3 4" key="1">
    <citation type="submission" date="2018-05" db="EMBL/GenBank/DDBJ databases">
        <title>Genomic Encyclopedia of Type Strains, Phase IV (KMG-IV): sequencing the most valuable type-strain genomes for metagenomic binning, comparative biology and taxonomic classification.</title>
        <authorList>
            <person name="Goeker M."/>
        </authorList>
    </citation>
    <scope>NUCLEOTIDE SEQUENCE [LARGE SCALE GENOMIC DNA]</scope>
    <source>
        <strain evidence="3 4">DSM 44704</strain>
    </source>
</reference>
<dbReference type="PANTHER" id="PTHR33375:SF1">
    <property type="entry name" value="CHROMOSOME-PARTITIONING PROTEIN PARB-RELATED"/>
    <property type="match status" value="1"/>
</dbReference>
<protein>
    <submittedName>
        <fullName evidence="3">ParB family chromosome partitioning protein</fullName>
    </submittedName>
</protein>
<feature type="compositionally biased region" description="Basic and acidic residues" evidence="1">
    <location>
        <begin position="410"/>
        <end position="419"/>
    </location>
</feature>
<feature type="compositionally biased region" description="Polar residues" evidence="1">
    <location>
        <begin position="1"/>
        <end position="17"/>
    </location>
</feature>
<accession>A0A318JSK5</accession>
<dbReference type="Gene3D" id="3.90.1530.30">
    <property type="match status" value="1"/>
</dbReference>
<dbReference type="EMBL" id="QJKF01000027">
    <property type="protein sequence ID" value="PXX53428.1"/>
    <property type="molecule type" value="Genomic_DNA"/>
</dbReference>
<dbReference type="GO" id="GO:0005694">
    <property type="term" value="C:chromosome"/>
    <property type="evidence" value="ECO:0007669"/>
    <property type="project" value="TreeGrafter"/>
</dbReference>
<dbReference type="OrthoDB" id="3846919at2"/>
<dbReference type="CDD" id="cd16387">
    <property type="entry name" value="ParB_N_Srx"/>
    <property type="match status" value="1"/>
</dbReference>
<dbReference type="PANTHER" id="PTHR33375">
    <property type="entry name" value="CHROMOSOME-PARTITIONING PROTEIN PARB-RELATED"/>
    <property type="match status" value="1"/>
</dbReference>
<dbReference type="Proteomes" id="UP000247569">
    <property type="component" value="Unassembled WGS sequence"/>
</dbReference>
<dbReference type="InterPro" id="IPR036086">
    <property type="entry name" value="ParB/Sulfiredoxin_sf"/>
</dbReference>
<keyword evidence="4" id="KW-1185">Reference proteome</keyword>
<evidence type="ECO:0000256" key="1">
    <source>
        <dbReference type="SAM" id="MobiDB-lite"/>
    </source>
</evidence>
<name>A0A318JSK5_9NOCA</name>
<dbReference type="InterPro" id="IPR050336">
    <property type="entry name" value="Chromosome_partition/occlusion"/>
</dbReference>
<dbReference type="GO" id="GO:0007059">
    <property type="term" value="P:chromosome segregation"/>
    <property type="evidence" value="ECO:0007669"/>
    <property type="project" value="TreeGrafter"/>
</dbReference>
<feature type="compositionally biased region" description="Polar residues" evidence="1">
    <location>
        <begin position="30"/>
        <end position="41"/>
    </location>
</feature>
<evidence type="ECO:0000259" key="2">
    <source>
        <dbReference type="SMART" id="SM00470"/>
    </source>
</evidence>
<feature type="region of interest" description="Disordered" evidence="1">
    <location>
        <begin position="1"/>
        <end position="41"/>
    </location>
</feature>
<evidence type="ECO:0000313" key="4">
    <source>
        <dbReference type="Proteomes" id="UP000247569"/>
    </source>
</evidence>
<dbReference type="RefSeq" id="WP_051187915.1">
    <property type="nucleotide sequence ID" value="NZ_QJKF01000027.1"/>
</dbReference>
<sequence>MTISLTSANPETQTSATESDDSAAEHQPIAESTDSDPTPSVQAEAVFLPPSQLVIDENVRKSFDIGDYPDLTDSIRHHGVINPIKAHRESDGTITVLDGQVRTLTALAFDVPEVPVWITPAPALDTAERAISRIAQQISVTDQRIPLTEGDRAAGIAEMFAFGASITRISKDVGHKRDQVKLAVTVGASATARQAVDTGQLDFEQAAVIADYEAVGDTDAVQRLSTVSRSMFNYEAKRIAANRAESRDRFLESLPYAALGFGVLTSEPDAADQRFVDIDDLRTDAGSTVLAETIHAHPSCWVVYCRPSGAKAVLDRDTGAVVASDTVDWNTQGRPDIEAADGLRHADSVEVRAVWAPTYYLRADRLPDAGVQPATAFAVSDDAVPDDADPHVDDQRGGRSADAQPAAQQEAERVVAERRQNQLARKRAEMLNKQGDAALAARRKFLKEFLTRKTPPTQAAVFVAESLADEPGLLGEYNADRTAWELLGITGWRNGLLQAVGSAKPARCQVVTLGLVLGAYEKRTDRSCWKHNARGVRRYLQFLAEHGHHLTPVEQAATGDLDPETIDINS</sequence>
<dbReference type="AlphaFoldDB" id="A0A318JSK5"/>
<dbReference type="SUPFAM" id="SSF110849">
    <property type="entry name" value="ParB/Sulfiredoxin"/>
    <property type="match status" value="1"/>
</dbReference>
<organism evidence="3 4">
    <name type="scientific">Nocardia tenerifensis</name>
    <dbReference type="NCBI Taxonomy" id="228006"/>
    <lineage>
        <taxon>Bacteria</taxon>
        <taxon>Bacillati</taxon>
        <taxon>Actinomycetota</taxon>
        <taxon>Actinomycetes</taxon>
        <taxon>Mycobacteriales</taxon>
        <taxon>Nocardiaceae</taxon>
        <taxon>Nocardia</taxon>
    </lineage>
</organism>